<proteinExistence type="predicted"/>
<dbReference type="GO" id="GO:0043565">
    <property type="term" value="F:sequence-specific DNA binding"/>
    <property type="evidence" value="ECO:0007669"/>
    <property type="project" value="InterPro"/>
</dbReference>
<protein>
    <submittedName>
        <fullName evidence="3">REP element-mobilizing transposase RayT</fullName>
    </submittedName>
</protein>
<dbReference type="GO" id="GO:0006270">
    <property type="term" value="P:DNA replication initiation"/>
    <property type="evidence" value="ECO:0007669"/>
    <property type="project" value="InterPro"/>
</dbReference>
<feature type="domain" description="Transposase IS200-like" evidence="2">
    <location>
        <begin position="12"/>
        <end position="126"/>
    </location>
</feature>
<dbReference type="GO" id="GO:0005524">
    <property type="term" value="F:ATP binding"/>
    <property type="evidence" value="ECO:0007669"/>
    <property type="project" value="InterPro"/>
</dbReference>
<dbReference type="Proteomes" id="UP000198611">
    <property type="component" value="Unassembled WGS sequence"/>
</dbReference>
<keyword evidence="4" id="KW-1185">Reference proteome</keyword>
<accession>A0A1I1RLD3</accession>
<gene>
    <name evidence="3" type="ORF">SAMN05660831_01498</name>
</gene>
<evidence type="ECO:0000313" key="3">
    <source>
        <dbReference type="EMBL" id="SFD35115.1"/>
    </source>
</evidence>
<dbReference type="SUPFAM" id="SSF143422">
    <property type="entry name" value="Transposase IS200-like"/>
    <property type="match status" value="1"/>
</dbReference>
<dbReference type="SUPFAM" id="SSF48295">
    <property type="entry name" value="TrpR-like"/>
    <property type="match status" value="1"/>
</dbReference>
<dbReference type="GO" id="GO:0004803">
    <property type="term" value="F:transposase activity"/>
    <property type="evidence" value="ECO:0007669"/>
    <property type="project" value="InterPro"/>
</dbReference>
<evidence type="ECO:0000259" key="2">
    <source>
        <dbReference type="SMART" id="SM01321"/>
    </source>
</evidence>
<dbReference type="PANTHER" id="PTHR34322:SF2">
    <property type="entry name" value="TRANSPOSASE IS200-LIKE DOMAIN-CONTAINING PROTEIN"/>
    <property type="match status" value="1"/>
</dbReference>
<dbReference type="STRING" id="1123397.SAMN05660831_01498"/>
<name>A0A1I1RLD3_9GAMM</name>
<feature type="domain" description="Chromosomal replication initiator DnaA C-terminal" evidence="1">
    <location>
        <begin position="230"/>
        <end position="301"/>
    </location>
</feature>
<dbReference type="Gene3D" id="3.30.70.1290">
    <property type="entry name" value="Transposase IS200-like"/>
    <property type="match status" value="1"/>
</dbReference>
<dbReference type="InterPro" id="IPR036515">
    <property type="entry name" value="Transposase_17_sf"/>
</dbReference>
<dbReference type="SMART" id="SM01321">
    <property type="entry name" value="Y1_Tnp"/>
    <property type="match status" value="1"/>
</dbReference>
<sequence>MIAMSRPLRIEYDGAWYHVTNRGRARQTIFPGRASYEAFLETLAEAVHRFRVGIHAYCLMPDHYHLLVQTPLGNLSRAMRHIDGLYTQRYNRLEETDGPLFRGRYKAILVDADAWLLSVSRYIHRAPVEADPPLVANLADWPWSSYPAYLGRATAPAWLETGTVLNALGPSDPTGYRGFVESGVEEELERFYANQRATPILGDEAFRERALAGTTPSPENPKPARPALHTAEAVIAAVAAEWGVEPVALGGRGYGASPAIREARRVAMWLCREETDRTLAAIGEHFGGIHYSAVSQHVRRLGEALQKEGRLQRAVEAARTRLTG</sequence>
<dbReference type="InterPro" id="IPR002686">
    <property type="entry name" value="Transposase_17"/>
</dbReference>
<dbReference type="Pfam" id="PF01797">
    <property type="entry name" value="Y1_Tnp"/>
    <property type="match status" value="1"/>
</dbReference>
<dbReference type="InterPro" id="IPR013159">
    <property type="entry name" value="DnaA_C"/>
</dbReference>
<dbReference type="GO" id="GO:0006313">
    <property type="term" value="P:DNA transposition"/>
    <property type="evidence" value="ECO:0007669"/>
    <property type="project" value="InterPro"/>
</dbReference>
<dbReference type="EMBL" id="FOMJ01000004">
    <property type="protein sequence ID" value="SFD35115.1"/>
    <property type="molecule type" value="Genomic_DNA"/>
</dbReference>
<dbReference type="SMART" id="SM00760">
    <property type="entry name" value="Bac_DnaA_C"/>
    <property type="match status" value="1"/>
</dbReference>
<dbReference type="PANTHER" id="PTHR34322">
    <property type="entry name" value="TRANSPOSASE, Y1_TNP DOMAIN-CONTAINING"/>
    <property type="match status" value="1"/>
</dbReference>
<evidence type="ECO:0000313" key="4">
    <source>
        <dbReference type="Proteomes" id="UP000198611"/>
    </source>
</evidence>
<organism evidence="3 4">
    <name type="scientific">Thiohalospira halophila DSM 15071</name>
    <dbReference type="NCBI Taxonomy" id="1123397"/>
    <lineage>
        <taxon>Bacteria</taxon>
        <taxon>Pseudomonadati</taxon>
        <taxon>Pseudomonadota</taxon>
        <taxon>Gammaproteobacteria</taxon>
        <taxon>Thiohalospirales</taxon>
        <taxon>Thiohalospiraceae</taxon>
        <taxon>Thiohalospira</taxon>
    </lineage>
</organism>
<dbReference type="GO" id="GO:0006275">
    <property type="term" value="P:regulation of DNA replication"/>
    <property type="evidence" value="ECO:0007669"/>
    <property type="project" value="InterPro"/>
</dbReference>
<dbReference type="CDD" id="cd06571">
    <property type="entry name" value="Bac_DnaA_C"/>
    <property type="match status" value="1"/>
</dbReference>
<dbReference type="AlphaFoldDB" id="A0A1I1RLD3"/>
<reference evidence="3 4" key="1">
    <citation type="submission" date="2016-10" db="EMBL/GenBank/DDBJ databases">
        <authorList>
            <person name="de Groot N.N."/>
        </authorList>
    </citation>
    <scope>NUCLEOTIDE SEQUENCE [LARGE SCALE GENOMIC DNA]</scope>
    <source>
        <strain evidence="3 4">HL3</strain>
    </source>
</reference>
<evidence type="ECO:0000259" key="1">
    <source>
        <dbReference type="SMART" id="SM00760"/>
    </source>
</evidence>
<dbReference type="Pfam" id="PF08299">
    <property type="entry name" value="Bac_DnaA_C"/>
    <property type="match status" value="1"/>
</dbReference>
<dbReference type="InterPro" id="IPR010921">
    <property type="entry name" value="Trp_repressor/repl_initiator"/>
</dbReference>
<dbReference type="Gene3D" id="1.10.1750.10">
    <property type="match status" value="1"/>
</dbReference>